<keyword evidence="2" id="KW-1185">Reference proteome</keyword>
<accession>A0ABW1SE11</accession>
<dbReference type="RefSeq" id="WP_377381187.1">
    <property type="nucleotide sequence ID" value="NZ_JBHSSW010000066.1"/>
</dbReference>
<name>A0ABW1SE11_9PROT</name>
<protein>
    <submittedName>
        <fullName evidence="1">Uncharacterized protein</fullName>
    </submittedName>
</protein>
<sequence>MTNDELKAAIRAMIAAHPNLEPSADGHNKHMERYITANGTLLGLEPDLKSKVNLFVERRSVPLRDLSDIPHKEYFAANYATSKPNHDLFGPCSFKLDMDLISFFITDLWSAARVIRSVAGEGAGS</sequence>
<dbReference type="EMBL" id="JBHSSW010000066">
    <property type="protein sequence ID" value="MFC6199766.1"/>
    <property type="molecule type" value="Genomic_DNA"/>
</dbReference>
<comment type="caution">
    <text evidence="1">The sequence shown here is derived from an EMBL/GenBank/DDBJ whole genome shotgun (WGS) entry which is preliminary data.</text>
</comment>
<reference evidence="2" key="1">
    <citation type="journal article" date="2019" name="Int. J. Syst. Evol. Microbiol.">
        <title>The Global Catalogue of Microorganisms (GCM) 10K type strain sequencing project: providing services to taxonomists for standard genome sequencing and annotation.</title>
        <authorList>
            <consortium name="The Broad Institute Genomics Platform"/>
            <consortium name="The Broad Institute Genome Sequencing Center for Infectious Disease"/>
            <person name="Wu L."/>
            <person name="Ma J."/>
        </authorList>
    </citation>
    <scope>NUCLEOTIDE SEQUENCE [LARGE SCALE GENOMIC DNA]</scope>
    <source>
        <strain evidence="2">CGMCC-1.15741</strain>
    </source>
</reference>
<proteinExistence type="predicted"/>
<evidence type="ECO:0000313" key="2">
    <source>
        <dbReference type="Proteomes" id="UP001596303"/>
    </source>
</evidence>
<evidence type="ECO:0000313" key="1">
    <source>
        <dbReference type="EMBL" id="MFC6199766.1"/>
    </source>
</evidence>
<dbReference type="Proteomes" id="UP001596303">
    <property type="component" value="Unassembled WGS sequence"/>
</dbReference>
<gene>
    <name evidence="1" type="ORF">ACFQDM_16930</name>
</gene>
<organism evidence="1 2">
    <name type="scientific">Ponticaulis profundi</name>
    <dbReference type="NCBI Taxonomy" id="2665222"/>
    <lineage>
        <taxon>Bacteria</taxon>
        <taxon>Pseudomonadati</taxon>
        <taxon>Pseudomonadota</taxon>
        <taxon>Alphaproteobacteria</taxon>
        <taxon>Hyphomonadales</taxon>
        <taxon>Hyphomonadaceae</taxon>
        <taxon>Ponticaulis</taxon>
    </lineage>
</organism>